<gene>
    <name evidence="1" type="ORF">AACH06_30005</name>
</gene>
<evidence type="ECO:0008006" key="3">
    <source>
        <dbReference type="Google" id="ProtNLM"/>
    </source>
</evidence>
<reference evidence="1 2" key="1">
    <citation type="submission" date="2024-04" db="EMBL/GenBank/DDBJ databases">
        <title>Novel species of the genus Ideonella isolated from streams.</title>
        <authorList>
            <person name="Lu H."/>
        </authorList>
    </citation>
    <scope>NUCLEOTIDE SEQUENCE [LARGE SCALE GENOMIC DNA]</scope>
    <source>
        <strain evidence="1 2">DXS29W</strain>
    </source>
</reference>
<accession>A0ABU9C1Y5</accession>
<sequence length="156" mass="17878">MPAELESKAAMQVGHLVFAFARLDFMLALALRNLLQSQTPDDLNPLIERLGFKERLDALRELVEVSKTLRPEAVQQFDDWYKAADRLRMTRNAFVHGRWGMETRDSLFNASTKVGKVLSGEAKVYSLSELETEAKLAKQVIDAFYEWHLRHVVNEA</sequence>
<dbReference type="EMBL" id="JBBUTG010000067">
    <property type="protein sequence ID" value="MEK8035072.1"/>
    <property type="molecule type" value="Genomic_DNA"/>
</dbReference>
<dbReference type="RefSeq" id="WP_341429506.1">
    <property type="nucleotide sequence ID" value="NZ_JBBUTG010000067.1"/>
</dbReference>
<evidence type="ECO:0000313" key="2">
    <source>
        <dbReference type="Proteomes" id="UP001371218"/>
    </source>
</evidence>
<name>A0ABU9C1Y5_9BURK</name>
<protein>
    <recommendedName>
        <fullName evidence="3">RiboL-PSP-HEPN domain-containing protein</fullName>
    </recommendedName>
</protein>
<evidence type="ECO:0000313" key="1">
    <source>
        <dbReference type="EMBL" id="MEK8035072.1"/>
    </source>
</evidence>
<proteinExistence type="predicted"/>
<comment type="caution">
    <text evidence="1">The sequence shown here is derived from an EMBL/GenBank/DDBJ whole genome shotgun (WGS) entry which is preliminary data.</text>
</comment>
<dbReference type="Proteomes" id="UP001371218">
    <property type="component" value="Unassembled WGS sequence"/>
</dbReference>
<organism evidence="1 2">
    <name type="scientific">Ideonella lacteola</name>
    <dbReference type="NCBI Taxonomy" id="2984193"/>
    <lineage>
        <taxon>Bacteria</taxon>
        <taxon>Pseudomonadati</taxon>
        <taxon>Pseudomonadota</taxon>
        <taxon>Betaproteobacteria</taxon>
        <taxon>Burkholderiales</taxon>
        <taxon>Sphaerotilaceae</taxon>
        <taxon>Ideonella</taxon>
    </lineage>
</organism>
<keyword evidence="2" id="KW-1185">Reference proteome</keyword>